<feature type="region of interest" description="Disordered" evidence="1">
    <location>
        <begin position="98"/>
        <end position="124"/>
    </location>
</feature>
<reference evidence="2 3" key="1">
    <citation type="submission" date="2024-02" db="EMBL/GenBank/DDBJ databases">
        <authorList>
            <person name="Chen Y."/>
            <person name="Shah S."/>
            <person name="Dougan E. K."/>
            <person name="Thang M."/>
            <person name="Chan C."/>
        </authorList>
    </citation>
    <scope>NUCLEOTIDE SEQUENCE [LARGE SCALE GENOMIC DNA]</scope>
</reference>
<name>A0ABP0JAV9_9DINO</name>
<feature type="region of interest" description="Disordered" evidence="1">
    <location>
        <begin position="362"/>
        <end position="395"/>
    </location>
</feature>
<protein>
    <submittedName>
        <fullName evidence="2">Digestive cysteine proteinase 2</fullName>
    </submittedName>
</protein>
<evidence type="ECO:0000313" key="2">
    <source>
        <dbReference type="EMBL" id="CAK9011530.1"/>
    </source>
</evidence>
<organism evidence="2 3">
    <name type="scientific">Durusdinium trenchii</name>
    <dbReference type="NCBI Taxonomy" id="1381693"/>
    <lineage>
        <taxon>Eukaryota</taxon>
        <taxon>Sar</taxon>
        <taxon>Alveolata</taxon>
        <taxon>Dinophyceae</taxon>
        <taxon>Suessiales</taxon>
        <taxon>Symbiodiniaceae</taxon>
        <taxon>Durusdinium</taxon>
    </lineage>
</organism>
<proteinExistence type="predicted"/>
<keyword evidence="3" id="KW-1185">Reference proteome</keyword>
<feature type="region of interest" description="Disordered" evidence="1">
    <location>
        <begin position="1044"/>
        <end position="1099"/>
    </location>
</feature>
<feature type="compositionally biased region" description="Basic and acidic residues" evidence="1">
    <location>
        <begin position="1"/>
        <end position="11"/>
    </location>
</feature>
<sequence length="1377" mass="153695">MKEEDDRKARESTTPPASQADVEQEETTGAAIVEAYETAIQTGQTHEEALDTARIIYEVDAEEVRQQLMTYVRKHCGTQDGTVSSCINLLKKMSNAPEVVTAPREDGRPQPQRQATPEGGATLFGAPFKERNDGGLIKPAGGHAKVNPLLEGSGVVNQLFGLGNLDHDDEGTRAGAGGEGEDNSHITARVVHALEGLRKATEGDRKSTPGTRTSIGSEEALDVYLARGCNTVEVCPDATGKELFDALKRACSHAKAKLQQIEWPCLVTNGIAYGLAAMHHGGKDHTTLPPWALSVAHAATARPRDFDRYEAPKDDKVEPKPRYPTHFATWLKQARNKINMIGSVLGLEHKKERLVGEILDENDHAMDTQPSGGGEAGDRADEKINDGGNQKQGWLPPSEYEEVQYIQLEEELRELTRGPDYGWLIRDHHAEELKVKNVWDRRVDHPEAQRRLDELGKLEKAGKFEGMGAWSPYLQSHVRSRILNAHMEGNTLDIDEVLLEATEKGCPELAQEAEKVVNEQRTVGWQEQDRQAWIGAPVWNREKGYGEGKFEFQCGGEHQCWRYLDYRDRLPVPPELASALGMQDGEEEERQCLILHPAADNNWNPDTPPTLTEVQAAAQVLRAELWDDAVGVVSELGDPAPWIGAHEAEVRGYAHDVLRAQHDKDYRLFQVFGGGKLQGYTLQCWRVNSLGRCRVDHLVGASPGSENNVIPFLIHGGHIRLLVPAEREGATKLVASLTLAGLSDREWHCVVVPGKRPKCARCMGGGGKLGKVLPNVPWSFQEHPIETQELIMLGSGGALKRRPSFAYGPRVEEVFAGAGVWTKAMTSAGIPANPPVELYTDPLRKTGKRKEFDLMDDQIAEHYLRAAQELPGPTEGNHFCDYTCRVCLELYNHDKEFILESSMPSGRYPKIWDQPGIQELQQAQVYPTKLRKGWAVVVQAAYNGWDSPRVAAALHDLDEGEQRVAQDECHPPLQTKCGSLPESEFVDAVGLLQGLQTRCGSIGESEFREGLHHIPPDEASDGDGEEAGAGEVEEYMVESEDMVQEQAEEEVVGPATDPTTEPEDDGTGMRPEPGMRDALEPKGTLQRSRHLRTADAQGIPSRQTEDWWELLEAQHCLVRHHVVRRRNFFGNHHGEWINCPVADRQIRRDRRTWMYPVIDNINNPDGRLQLHSRVFLDDWRSELDRLRNFPEAVEGEYAEWTGTTTFYLFDLDIDLSGNNDQIDCEEEDHWPEDSWGGSRTMLTNFVRRHHPENVLVDFPLKGPYKETEEILERLGYTCSMIQCRTTDYGDPVAKKKEILIAWDAGVEREPPSEVPQSAGEACSIYKTLEAAGEVAPPRWLDESVEIRLNAKISTTGGRCFHGRLDTLWWITTSGDLL</sequence>
<feature type="compositionally biased region" description="Basic and acidic residues" evidence="1">
    <location>
        <begin position="376"/>
        <end position="385"/>
    </location>
</feature>
<feature type="region of interest" description="Disordered" evidence="1">
    <location>
        <begin position="1"/>
        <end position="27"/>
    </location>
</feature>
<comment type="caution">
    <text evidence="2">The sequence shown here is derived from an EMBL/GenBank/DDBJ whole genome shotgun (WGS) entry which is preliminary data.</text>
</comment>
<gene>
    <name evidence="2" type="ORF">SCF082_LOCUS11134</name>
</gene>
<dbReference type="EMBL" id="CAXAMM010006558">
    <property type="protein sequence ID" value="CAK9011530.1"/>
    <property type="molecule type" value="Genomic_DNA"/>
</dbReference>
<accession>A0ABP0JAV9</accession>
<evidence type="ECO:0000256" key="1">
    <source>
        <dbReference type="SAM" id="MobiDB-lite"/>
    </source>
</evidence>
<dbReference type="Proteomes" id="UP001642464">
    <property type="component" value="Unassembled WGS sequence"/>
</dbReference>
<evidence type="ECO:0000313" key="3">
    <source>
        <dbReference type="Proteomes" id="UP001642464"/>
    </source>
</evidence>